<dbReference type="PROSITE" id="PS00107">
    <property type="entry name" value="PROTEIN_KINASE_ATP"/>
    <property type="match status" value="1"/>
</dbReference>
<evidence type="ECO:0000313" key="8">
    <source>
        <dbReference type="Proteomes" id="UP000719766"/>
    </source>
</evidence>
<evidence type="ECO:0000256" key="3">
    <source>
        <dbReference type="ARBA" id="ARBA00022840"/>
    </source>
</evidence>
<evidence type="ECO:0000259" key="6">
    <source>
        <dbReference type="PROSITE" id="PS50011"/>
    </source>
</evidence>
<comment type="caution">
    <text evidence="7">The sequence shown here is derived from an EMBL/GenBank/DDBJ whole genome shotgun (WGS) entry which is preliminary data.</text>
</comment>
<dbReference type="InterPro" id="IPR008271">
    <property type="entry name" value="Ser/Thr_kinase_AS"/>
</dbReference>
<keyword evidence="7" id="KW-0808">Transferase</keyword>
<gene>
    <name evidence="7" type="ORF">HD556DRAFT_1446362</name>
</gene>
<dbReference type="SMART" id="SM00220">
    <property type="entry name" value="S_TKc"/>
    <property type="match status" value="1"/>
</dbReference>
<keyword evidence="7" id="KW-0418">Kinase</keyword>
<organism evidence="7 8">
    <name type="scientific">Suillus plorans</name>
    <dbReference type="NCBI Taxonomy" id="116603"/>
    <lineage>
        <taxon>Eukaryota</taxon>
        <taxon>Fungi</taxon>
        <taxon>Dikarya</taxon>
        <taxon>Basidiomycota</taxon>
        <taxon>Agaricomycotina</taxon>
        <taxon>Agaricomycetes</taxon>
        <taxon>Agaricomycetidae</taxon>
        <taxon>Boletales</taxon>
        <taxon>Suillineae</taxon>
        <taxon>Suillaceae</taxon>
        <taxon>Suillus</taxon>
    </lineage>
</organism>
<dbReference type="Gene3D" id="1.10.510.10">
    <property type="entry name" value="Transferase(Phosphotransferase) domain 1"/>
    <property type="match status" value="1"/>
</dbReference>
<dbReference type="AlphaFoldDB" id="A0A9P7AKD9"/>
<dbReference type="PROSITE" id="PS00108">
    <property type="entry name" value="PROTEIN_KINASE_ST"/>
    <property type="match status" value="1"/>
</dbReference>
<dbReference type="Proteomes" id="UP000719766">
    <property type="component" value="Unassembled WGS sequence"/>
</dbReference>
<dbReference type="PANTHER" id="PTHR11909">
    <property type="entry name" value="CASEIN KINASE-RELATED"/>
    <property type="match status" value="1"/>
</dbReference>
<dbReference type="GO" id="GO:0004674">
    <property type="term" value="F:protein serine/threonine kinase activity"/>
    <property type="evidence" value="ECO:0007669"/>
    <property type="project" value="UniProtKB-KW"/>
</dbReference>
<dbReference type="EC" id="2.7.11.1" evidence="1"/>
<keyword evidence="2 4" id="KW-0547">Nucleotide-binding</keyword>
<keyword evidence="3 4" id="KW-0067">ATP-binding</keyword>
<keyword evidence="5" id="KW-0723">Serine/threonine-protein kinase</keyword>
<dbReference type="InterPro" id="IPR050235">
    <property type="entry name" value="CK1_Ser-Thr_kinase"/>
</dbReference>
<evidence type="ECO:0000256" key="4">
    <source>
        <dbReference type="PROSITE-ProRule" id="PRU10141"/>
    </source>
</evidence>
<dbReference type="PROSITE" id="PS50011">
    <property type="entry name" value="PROTEIN_KINASE_DOM"/>
    <property type="match status" value="1"/>
</dbReference>
<evidence type="ECO:0000256" key="5">
    <source>
        <dbReference type="RuleBase" id="RU000304"/>
    </source>
</evidence>
<dbReference type="GO" id="GO:0005524">
    <property type="term" value="F:ATP binding"/>
    <property type="evidence" value="ECO:0007669"/>
    <property type="project" value="UniProtKB-UniRule"/>
</dbReference>
<feature type="domain" description="Protein kinase" evidence="6">
    <location>
        <begin position="13"/>
        <end position="324"/>
    </location>
</feature>
<reference evidence="7" key="1">
    <citation type="journal article" date="2020" name="New Phytol.">
        <title>Comparative genomics reveals dynamic genome evolution in host specialist ectomycorrhizal fungi.</title>
        <authorList>
            <person name="Lofgren L.A."/>
            <person name="Nguyen N.H."/>
            <person name="Vilgalys R."/>
            <person name="Ruytinx J."/>
            <person name="Liao H.L."/>
            <person name="Branco S."/>
            <person name="Kuo A."/>
            <person name="LaButti K."/>
            <person name="Lipzen A."/>
            <person name="Andreopoulos W."/>
            <person name="Pangilinan J."/>
            <person name="Riley R."/>
            <person name="Hundley H."/>
            <person name="Na H."/>
            <person name="Barry K."/>
            <person name="Grigoriev I.V."/>
            <person name="Stajich J.E."/>
            <person name="Kennedy P.G."/>
        </authorList>
    </citation>
    <scope>NUCLEOTIDE SEQUENCE</scope>
    <source>
        <strain evidence="7">S12</strain>
    </source>
</reference>
<dbReference type="SUPFAM" id="SSF56112">
    <property type="entry name" value="Protein kinase-like (PK-like)"/>
    <property type="match status" value="1"/>
</dbReference>
<name>A0A9P7AKD9_9AGAM</name>
<dbReference type="OrthoDB" id="5800476at2759"/>
<evidence type="ECO:0000256" key="2">
    <source>
        <dbReference type="ARBA" id="ARBA00022741"/>
    </source>
</evidence>
<accession>A0A9P7AKD9</accession>
<dbReference type="RefSeq" id="XP_041157200.1">
    <property type="nucleotide sequence ID" value="XM_041307078.1"/>
</dbReference>
<comment type="similarity">
    <text evidence="5">Belongs to the protein kinase superfamily.</text>
</comment>
<dbReference type="InterPro" id="IPR017441">
    <property type="entry name" value="Protein_kinase_ATP_BS"/>
</dbReference>
<dbReference type="EMBL" id="JABBWE010000052">
    <property type="protein sequence ID" value="KAG1790225.1"/>
    <property type="molecule type" value="Genomic_DNA"/>
</dbReference>
<dbReference type="InterPro" id="IPR000719">
    <property type="entry name" value="Prot_kinase_dom"/>
</dbReference>
<keyword evidence="8" id="KW-1185">Reference proteome</keyword>
<proteinExistence type="inferred from homology"/>
<dbReference type="InterPro" id="IPR011009">
    <property type="entry name" value="Kinase-like_dom_sf"/>
</dbReference>
<protein>
    <recommendedName>
        <fullName evidence="1">non-specific serine/threonine protein kinase</fullName>
        <ecNumber evidence="1">2.7.11.1</ecNumber>
    </recommendedName>
</protein>
<evidence type="ECO:0000256" key="1">
    <source>
        <dbReference type="ARBA" id="ARBA00012513"/>
    </source>
</evidence>
<dbReference type="Pfam" id="PF00069">
    <property type="entry name" value="Pkinase"/>
    <property type="match status" value="1"/>
</dbReference>
<sequence>MHTKVPVRVDGRFRLGDILGSGSYAVVYRARNIIKEDAVAIKLEPISHSSSMQCEYKVLKHLEGGVGIPRVHWFGRESTYHALVLDLLGPSLHDLFLTHNNKFSLETVVNLGDQLLSHLKYIHSHRYVHGDIKPQNVVVGLGDLSDTIFLIDFGITKEFWNTSNNVHIPFHQGQRLAGTPAFASVNNHLGGSLPWLTSNKDKLCSSSILERKVNTTIEDLCQGIPVEFATILIYTRSLAFSEDPDYNHLRSLLHILHSSSAPAACLLDFNQPDAPITHSPPFSHSPWLIEAVPPCPPLRRSTRILRPHNGPPACSYFYSAPEKD</sequence>
<dbReference type="CDD" id="cd14016">
    <property type="entry name" value="STKc_CK1"/>
    <property type="match status" value="1"/>
</dbReference>
<dbReference type="GeneID" id="64600842"/>
<feature type="binding site" evidence="4">
    <location>
        <position position="42"/>
    </location>
    <ligand>
        <name>ATP</name>
        <dbReference type="ChEBI" id="CHEBI:30616"/>
    </ligand>
</feature>
<evidence type="ECO:0000313" key="7">
    <source>
        <dbReference type="EMBL" id="KAG1790225.1"/>
    </source>
</evidence>